<dbReference type="HOGENOM" id="CLU_3018095_0_0_1"/>
<reference evidence="1" key="2">
    <citation type="submission" date="2015-06" db="UniProtKB">
        <authorList>
            <consortium name="EnsemblPlants"/>
        </authorList>
    </citation>
    <scope>IDENTIFICATION</scope>
    <source>
        <strain evidence="1">DM1-3 516 R44</strain>
    </source>
</reference>
<evidence type="ECO:0000313" key="1">
    <source>
        <dbReference type="EnsemblPlants" id="PGSC0003DMT400059205"/>
    </source>
</evidence>
<dbReference type="Gramene" id="PGSC0003DMT400059205">
    <property type="protein sequence ID" value="PGSC0003DMT400059205"/>
    <property type="gene ID" value="PGSC0003DMG400022999"/>
</dbReference>
<dbReference type="PaxDb" id="4113-PGSC0003DMT400059205"/>
<dbReference type="Proteomes" id="UP000011115">
    <property type="component" value="Unassembled WGS sequence"/>
</dbReference>
<organism evidence="1 2">
    <name type="scientific">Solanum tuberosum</name>
    <name type="common">Potato</name>
    <dbReference type="NCBI Taxonomy" id="4113"/>
    <lineage>
        <taxon>Eukaryota</taxon>
        <taxon>Viridiplantae</taxon>
        <taxon>Streptophyta</taxon>
        <taxon>Embryophyta</taxon>
        <taxon>Tracheophyta</taxon>
        <taxon>Spermatophyta</taxon>
        <taxon>Magnoliopsida</taxon>
        <taxon>eudicotyledons</taxon>
        <taxon>Gunneridae</taxon>
        <taxon>Pentapetalae</taxon>
        <taxon>asterids</taxon>
        <taxon>lamiids</taxon>
        <taxon>Solanales</taxon>
        <taxon>Solanaceae</taxon>
        <taxon>Solanoideae</taxon>
        <taxon>Solaneae</taxon>
        <taxon>Solanum</taxon>
    </lineage>
</organism>
<dbReference type="EnsemblPlants" id="PGSC0003DMT400059205">
    <property type="protein sequence ID" value="PGSC0003DMT400059205"/>
    <property type="gene ID" value="PGSC0003DMG400022999"/>
</dbReference>
<reference evidence="2" key="1">
    <citation type="journal article" date="2011" name="Nature">
        <title>Genome sequence and analysis of the tuber crop potato.</title>
        <authorList>
            <consortium name="The Potato Genome Sequencing Consortium"/>
        </authorList>
    </citation>
    <scope>NUCLEOTIDE SEQUENCE [LARGE SCALE GENOMIC DNA]</scope>
    <source>
        <strain evidence="2">cv. DM1-3 516 R44</strain>
    </source>
</reference>
<dbReference type="AlphaFoldDB" id="M1C3Y5"/>
<keyword evidence="2" id="KW-1185">Reference proteome</keyword>
<protein>
    <submittedName>
        <fullName evidence="1">Uncharacterized protein</fullName>
    </submittedName>
</protein>
<name>M1C3Y5_SOLTU</name>
<accession>M1C3Y5</accession>
<evidence type="ECO:0000313" key="2">
    <source>
        <dbReference type="Proteomes" id="UP000011115"/>
    </source>
</evidence>
<sequence>MPQSSPKSKANQTAAISTPHHFSYLQHHSCHKSQPATPTIPVIDHSSLNKVECETL</sequence>
<proteinExistence type="predicted"/>
<dbReference type="InParanoid" id="M1C3Y5"/>